<dbReference type="InterPro" id="IPR021205">
    <property type="entry name" value="Lanti_perm_SpaE/MutE/EpiE-like"/>
</dbReference>
<gene>
    <name evidence="2" type="ORF">GGQ54_001094</name>
</gene>
<name>A0A7Z0IKE7_9ACTN</name>
<feature type="transmembrane region" description="Helical" evidence="1">
    <location>
        <begin position="103"/>
        <end position="131"/>
    </location>
</feature>
<accession>A0A7Z0IKE7</accession>
<evidence type="ECO:0000313" key="2">
    <source>
        <dbReference type="EMBL" id="NYI70534.1"/>
    </source>
</evidence>
<dbReference type="CDD" id="cd21807">
    <property type="entry name" value="ABC-2_lan_permease_MutE_EpiE-like"/>
    <property type="match status" value="1"/>
</dbReference>
<feature type="transmembrane region" description="Helical" evidence="1">
    <location>
        <begin position="137"/>
        <end position="157"/>
    </location>
</feature>
<comment type="caution">
    <text evidence="2">The sequence shown here is derived from an EMBL/GenBank/DDBJ whole genome shotgun (WGS) entry which is preliminary data.</text>
</comment>
<feature type="transmembrane region" description="Helical" evidence="1">
    <location>
        <begin position="414"/>
        <end position="436"/>
    </location>
</feature>
<feature type="transmembrane region" description="Helical" evidence="1">
    <location>
        <begin position="389"/>
        <end position="407"/>
    </location>
</feature>
<feature type="transmembrane region" description="Helical" evidence="1">
    <location>
        <begin position="322"/>
        <end position="346"/>
    </location>
</feature>
<keyword evidence="1" id="KW-1133">Transmembrane helix</keyword>
<evidence type="ECO:0000313" key="3">
    <source>
        <dbReference type="Proteomes" id="UP000527616"/>
    </source>
</evidence>
<feature type="transmembrane region" description="Helical" evidence="1">
    <location>
        <begin position="20"/>
        <end position="41"/>
    </location>
</feature>
<reference evidence="2 3" key="1">
    <citation type="submission" date="2020-07" db="EMBL/GenBank/DDBJ databases">
        <title>Sequencing the genomes of 1000 actinobacteria strains.</title>
        <authorList>
            <person name="Klenk H.-P."/>
        </authorList>
    </citation>
    <scope>NUCLEOTIDE SEQUENCE [LARGE SCALE GENOMIC DNA]</scope>
    <source>
        <strain evidence="2 3">DSM 103164</strain>
    </source>
</reference>
<dbReference type="AlphaFoldDB" id="A0A7Z0IKE7"/>
<dbReference type="Proteomes" id="UP000527616">
    <property type="component" value="Unassembled WGS sequence"/>
</dbReference>
<protein>
    <recommendedName>
        <fullName evidence="4">ABC-2 type transport system permease protein</fullName>
    </recommendedName>
</protein>
<feature type="transmembrane region" description="Helical" evidence="1">
    <location>
        <begin position="224"/>
        <end position="244"/>
    </location>
</feature>
<feature type="transmembrane region" description="Helical" evidence="1">
    <location>
        <begin position="53"/>
        <end position="76"/>
    </location>
</feature>
<organism evidence="2 3">
    <name type="scientific">Naumannella cuiyingiana</name>
    <dbReference type="NCBI Taxonomy" id="1347891"/>
    <lineage>
        <taxon>Bacteria</taxon>
        <taxon>Bacillati</taxon>
        <taxon>Actinomycetota</taxon>
        <taxon>Actinomycetes</taxon>
        <taxon>Propionibacteriales</taxon>
        <taxon>Propionibacteriaceae</taxon>
        <taxon>Naumannella</taxon>
    </lineage>
</organism>
<dbReference type="EMBL" id="JACBZS010000001">
    <property type="protein sequence ID" value="NYI70534.1"/>
    <property type="molecule type" value="Genomic_DNA"/>
</dbReference>
<feature type="transmembrane region" description="Helical" evidence="1">
    <location>
        <begin position="164"/>
        <end position="182"/>
    </location>
</feature>
<evidence type="ECO:0008006" key="4">
    <source>
        <dbReference type="Google" id="ProtNLM"/>
    </source>
</evidence>
<proteinExistence type="predicted"/>
<dbReference type="RefSeq" id="WP_179444479.1">
    <property type="nucleotide sequence ID" value="NZ_JACBZS010000001.1"/>
</dbReference>
<feature type="transmembrane region" description="Helical" evidence="1">
    <location>
        <begin position="297"/>
        <end position="316"/>
    </location>
</feature>
<feature type="transmembrane region" description="Helical" evidence="1">
    <location>
        <begin position="458"/>
        <end position="477"/>
    </location>
</feature>
<sequence>MSQLLRALAAERLRSRRTVIARLGLAGLVICTLQGAGWWLVSVRDATGWDQLLAWQVIYVTALAAPLVALVAALAVRRDRAARFGATSWRPVQRPTLRLARALWIAGQLLVFNLAITLPVLVIGSVAGLGAPPVDRILWLVMISWSGALPVLGLALLAAERIGLFGTLGLAVVWQIAGTVLSESGAWFAQPWTWAVRAALPVLGIHANGVAAQSGDLVLGLASWPPALLAAIAGIALIAAAAFAPEPRGRIRPGAATRPGVTPPELAPSELAGAAGSVRRGHPAPVAAAWVSLRRTALVWALVPAGAGLVAVYLLWQDAGVRGAFGLLVVPVAAATASWLVVAGQADALRVVLTRCSATAWCGAIAVLLVLCWLPLVAAAGVLSARPGVALAGLVVGIAGLFANLWLGTRFGPGVAIGISVVGVVFGLLFGGSTLAEGWAWLLGPAAWAYSGATPERLAVVVPVALAAAAAGFWLWARAVRTAAAS</sequence>
<keyword evidence="1" id="KW-0472">Membrane</keyword>
<feature type="transmembrane region" description="Helical" evidence="1">
    <location>
        <begin position="358"/>
        <end position="383"/>
    </location>
</feature>
<keyword evidence="3" id="KW-1185">Reference proteome</keyword>
<evidence type="ECO:0000256" key="1">
    <source>
        <dbReference type="SAM" id="Phobius"/>
    </source>
</evidence>
<keyword evidence="1" id="KW-0812">Transmembrane</keyword>